<gene>
    <name evidence="1" type="ORF">CGI_10014399</name>
</gene>
<evidence type="ECO:0000313" key="1">
    <source>
        <dbReference type="EMBL" id="EKC24279.1"/>
    </source>
</evidence>
<proteinExistence type="predicted"/>
<dbReference type="EMBL" id="JH818118">
    <property type="protein sequence ID" value="EKC24279.1"/>
    <property type="molecule type" value="Genomic_DNA"/>
</dbReference>
<dbReference type="HOGENOM" id="CLU_2814910_0_0_1"/>
<reference evidence="1" key="1">
    <citation type="journal article" date="2012" name="Nature">
        <title>The oyster genome reveals stress adaptation and complexity of shell formation.</title>
        <authorList>
            <person name="Zhang G."/>
            <person name="Fang X."/>
            <person name="Guo X."/>
            <person name="Li L."/>
            <person name="Luo R."/>
            <person name="Xu F."/>
            <person name="Yang P."/>
            <person name="Zhang L."/>
            <person name="Wang X."/>
            <person name="Qi H."/>
            <person name="Xiong Z."/>
            <person name="Que H."/>
            <person name="Xie Y."/>
            <person name="Holland P.W."/>
            <person name="Paps J."/>
            <person name="Zhu Y."/>
            <person name="Wu F."/>
            <person name="Chen Y."/>
            <person name="Wang J."/>
            <person name="Peng C."/>
            <person name="Meng J."/>
            <person name="Yang L."/>
            <person name="Liu J."/>
            <person name="Wen B."/>
            <person name="Zhang N."/>
            <person name="Huang Z."/>
            <person name="Zhu Q."/>
            <person name="Feng Y."/>
            <person name="Mount A."/>
            <person name="Hedgecock D."/>
            <person name="Xu Z."/>
            <person name="Liu Y."/>
            <person name="Domazet-Loso T."/>
            <person name="Du Y."/>
            <person name="Sun X."/>
            <person name="Zhang S."/>
            <person name="Liu B."/>
            <person name="Cheng P."/>
            <person name="Jiang X."/>
            <person name="Li J."/>
            <person name="Fan D."/>
            <person name="Wang W."/>
            <person name="Fu W."/>
            <person name="Wang T."/>
            <person name="Wang B."/>
            <person name="Zhang J."/>
            <person name="Peng Z."/>
            <person name="Li Y."/>
            <person name="Li N."/>
            <person name="Wang J."/>
            <person name="Chen M."/>
            <person name="He Y."/>
            <person name="Tan F."/>
            <person name="Song X."/>
            <person name="Zheng Q."/>
            <person name="Huang R."/>
            <person name="Yang H."/>
            <person name="Du X."/>
            <person name="Chen L."/>
            <person name="Yang M."/>
            <person name="Gaffney P.M."/>
            <person name="Wang S."/>
            <person name="Luo L."/>
            <person name="She Z."/>
            <person name="Ming Y."/>
            <person name="Huang W."/>
            <person name="Zhang S."/>
            <person name="Huang B."/>
            <person name="Zhang Y."/>
            <person name="Qu T."/>
            <person name="Ni P."/>
            <person name="Miao G."/>
            <person name="Wang J."/>
            <person name="Wang Q."/>
            <person name="Steinberg C.E."/>
            <person name="Wang H."/>
            <person name="Li N."/>
            <person name="Qian L."/>
            <person name="Zhang G."/>
            <person name="Li Y."/>
            <person name="Yang H."/>
            <person name="Liu X."/>
            <person name="Wang J."/>
            <person name="Yin Y."/>
            <person name="Wang J."/>
        </authorList>
    </citation>
    <scope>NUCLEOTIDE SEQUENCE [LARGE SCALE GENOMIC DNA]</scope>
    <source>
        <strain evidence="1">05x7-T-G4-1.051#20</strain>
    </source>
</reference>
<dbReference type="AlphaFoldDB" id="K1PYX0"/>
<accession>K1PYX0</accession>
<organism evidence="1">
    <name type="scientific">Magallana gigas</name>
    <name type="common">Pacific oyster</name>
    <name type="synonym">Crassostrea gigas</name>
    <dbReference type="NCBI Taxonomy" id="29159"/>
    <lineage>
        <taxon>Eukaryota</taxon>
        <taxon>Metazoa</taxon>
        <taxon>Spiralia</taxon>
        <taxon>Lophotrochozoa</taxon>
        <taxon>Mollusca</taxon>
        <taxon>Bivalvia</taxon>
        <taxon>Autobranchia</taxon>
        <taxon>Pteriomorphia</taxon>
        <taxon>Ostreida</taxon>
        <taxon>Ostreoidea</taxon>
        <taxon>Ostreidae</taxon>
        <taxon>Magallana</taxon>
    </lineage>
</organism>
<sequence>MPIYIETYIRDSFLRIQCPDKLRKFLEDNEFNSVSGTASKGERGDFIIEAKNRRTNMWIPIGVPDNK</sequence>
<dbReference type="InParanoid" id="K1PYX0"/>
<protein>
    <submittedName>
        <fullName evidence="1">Uncharacterized protein</fullName>
    </submittedName>
</protein>
<name>K1PYX0_MAGGI</name>